<evidence type="ECO:0000256" key="1">
    <source>
        <dbReference type="ARBA" id="ARBA00022860"/>
    </source>
</evidence>
<evidence type="ECO:0000256" key="2">
    <source>
        <dbReference type="ARBA" id="ARBA00024341"/>
    </source>
</evidence>
<dbReference type="EMBL" id="JBBPBN010000001">
    <property type="protein sequence ID" value="KAK9045587.1"/>
    <property type="molecule type" value="Genomic_DNA"/>
</dbReference>
<evidence type="ECO:0000313" key="4">
    <source>
        <dbReference type="EMBL" id="KAK9045587.1"/>
    </source>
</evidence>
<keyword evidence="1" id="KW-0112">Calmodulin-binding</keyword>
<keyword evidence="5" id="KW-1185">Reference proteome</keyword>
<feature type="domain" description="DUF4005" evidence="3">
    <location>
        <begin position="133"/>
        <end position="186"/>
    </location>
</feature>
<gene>
    <name evidence="4" type="ORF">V6N11_051496</name>
</gene>
<dbReference type="Proteomes" id="UP001396334">
    <property type="component" value="Unassembled WGS sequence"/>
</dbReference>
<sequence>MCNQRKKLSSAESAFSGPNSIWRSHLVDRKSICREESCNVDEYPKTLDEIQAILQKTKEATSRREKDLARAFSHQIWRNESEAQVEGKTRWVDRWPTRKQWDSNIGRMSCDPKKTVEMDTHQQQRPSSFCVASPLPIRTIMASKPKPLQMYIHGVSGNIAGVSSGIPNYMAATVSAKARLRSQSAPTWC</sequence>
<protein>
    <recommendedName>
        <fullName evidence="3">DUF4005 domain-containing protein</fullName>
    </recommendedName>
</protein>
<evidence type="ECO:0000259" key="3">
    <source>
        <dbReference type="Pfam" id="PF13178"/>
    </source>
</evidence>
<proteinExistence type="inferred from homology"/>
<dbReference type="InterPro" id="IPR025064">
    <property type="entry name" value="DUF4005"/>
</dbReference>
<organism evidence="4 5">
    <name type="scientific">Hibiscus sabdariffa</name>
    <name type="common">roselle</name>
    <dbReference type="NCBI Taxonomy" id="183260"/>
    <lineage>
        <taxon>Eukaryota</taxon>
        <taxon>Viridiplantae</taxon>
        <taxon>Streptophyta</taxon>
        <taxon>Embryophyta</taxon>
        <taxon>Tracheophyta</taxon>
        <taxon>Spermatophyta</taxon>
        <taxon>Magnoliopsida</taxon>
        <taxon>eudicotyledons</taxon>
        <taxon>Gunneridae</taxon>
        <taxon>Pentapetalae</taxon>
        <taxon>rosids</taxon>
        <taxon>malvids</taxon>
        <taxon>Malvales</taxon>
        <taxon>Malvaceae</taxon>
        <taxon>Malvoideae</taxon>
        <taxon>Hibiscus</taxon>
    </lineage>
</organism>
<accession>A0ABR2U7J3</accession>
<comment type="similarity">
    <text evidence="2">Belongs to the IQD family.</text>
</comment>
<dbReference type="PANTHER" id="PTHR32295:SF121">
    <property type="entry name" value="DUF4005 DOMAIN-CONTAINING PROTEIN"/>
    <property type="match status" value="1"/>
</dbReference>
<comment type="caution">
    <text evidence="4">The sequence shown here is derived from an EMBL/GenBank/DDBJ whole genome shotgun (WGS) entry which is preliminary data.</text>
</comment>
<name>A0ABR2U7J3_9ROSI</name>
<dbReference type="Pfam" id="PF13178">
    <property type="entry name" value="DUF4005"/>
    <property type="match status" value="1"/>
</dbReference>
<reference evidence="4 5" key="1">
    <citation type="journal article" date="2024" name="G3 (Bethesda)">
        <title>Genome assembly of Hibiscus sabdariffa L. provides insights into metabolisms of medicinal natural products.</title>
        <authorList>
            <person name="Kim T."/>
        </authorList>
    </citation>
    <scope>NUCLEOTIDE SEQUENCE [LARGE SCALE GENOMIC DNA]</scope>
    <source>
        <strain evidence="4">TK-2024</strain>
        <tissue evidence="4">Old leaves</tissue>
    </source>
</reference>
<dbReference type="PANTHER" id="PTHR32295">
    <property type="entry name" value="IQ-DOMAIN 5-RELATED"/>
    <property type="match status" value="1"/>
</dbReference>
<evidence type="ECO:0000313" key="5">
    <source>
        <dbReference type="Proteomes" id="UP001396334"/>
    </source>
</evidence>